<name>A0A9P6U8T2_9FUNG</name>
<gene>
    <name evidence="2" type="ORF">DFQ27_000552</name>
</gene>
<evidence type="ECO:0000313" key="3">
    <source>
        <dbReference type="Proteomes" id="UP000807716"/>
    </source>
</evidence>
<comment type="caution">
    <text evidence="2">The sequence shown here is derived from an EMBL/GenBank/DDBJ whole genome shotgun (WGS) entry which is preliminary data.</text>
</comment>
<dbReference type="Proteomes" id="UP000807716">
    <property type="component" value="Unassembled WGS sequence"/>
</dbReference>
<dbReference type="AlphaFoldDB" id="A0A9P6U8T2"/>
<evidence type="ECO:0000313" key="2">
    <source>
        <dbReference type="EMBL" id="KAG0265545.1"/>
    </source>
</evidence>
<dbReference type="EMBL" id="JAAAJB010000114">
    <property type="protein sequence ID" value="KAG0265545.1"/>
    <property type="molecule type" value="Genomic_DNA"/>
</dbReference>
<evidence type="ECO:0000256" key="1">
    <source>
        <dbReference type="SAM" id="MobiDB-lite"/>
    </source>
</evidence>
<organism evidence="2 3">
    <name type="scientific">Actinomortierella ambigua</name>
    <dbReference type="NCBI Taxonomy" id="1343610"/>
    <lineage>
        <taxon>Eukaryota</taxon>
        <taxon>Fungi</taxon>
        <taxon>Fungi incertae sedis</taxon>
        <taxon>Mucoromycota</taxon>
        <taxon>Mortierellomycotina</taxon>
        <taxon>Mortierellomycetes</taxon>
        <taxon>Mortierellales</taxon>
        <taxon>Mortierellaceae</taxon>
        <taxon>Actinomortierella</taxon>
    </lineage>
</organism>
<feature type="compositionally biased region" description="Basic and acidic residues" evidence="1">
    <location>
        <begin position="185"/>
        <end position="202"/>
    </location>
</feature>
<proteinExistence type="predicted"/>
<protein>
    <submittedName>
        <fullName evidence="2">Uncharacterized protein</fullName>
    </submittedName>
</protein>
<keyword evidence="3" id="KW-1185">Reference proteome</keyword>
<accession>A0A9P6U8T2</accession>
<feature type="region of interest" description="Disordered" evidence="1">
    <location>
        <begin position="182"/>
        <end position="202"/>
    </location>
</feature>
<reference evidence="2" key="1">
    <citation type="journal article" date="2020" name="Fungal Divers.">
        <title>Resolving the Mortierellaceae phylogeny through synthesis of multi-gene phylogenetics and phylogenomics.</title>
        <authorList>
            <person name="Vandepol N."/>
            <person name="Liber J."/>
            <person name="Desiro A."/>
            <person name="Na H."/>
            <person name="Kennedy M."/>
            <person name="Barry K."/>
            <person name="Grigoriev I.V."/>
            <person name="Miller A.N."/>
            <person name="O'Donnell K."/>
            <person name="Stajich J.E."/>
            <person name="Bonito G."/>
        </authorList>
    </citation>
    <scope>NUCLEOTIDE SEQUENCE</scope>
    <source>
        <strain evidence="2">BC1065</strain>
    </source>
</reference>
<sequence>MSRVNASPGKRALDRAVKQAMVYFNEVRDADDAYVPFEQHSDYADKLKVFSFTFSSQHYNVSVEWDGPSLKHIRSSSCERQHQTNECCKHIGILLYLFEGSSFVGNPHHGLTSEQTDEQSVEQLAVASQEPLNLETGYDTRDLEEASEFLTRCFLEKKYGEWSAEAASLVKRTRDAFEEMYDAGEGGKRRAREDKQYRRQRS</sequence>